<proteinExistence type="predicted"/>
<sequence length="99" mass="10808">MKRKLAILSVICTATIALNSCSEETENIYNEPALTRTASEATVTFSNRTVTTDETVSGTDIITENITVKNQAKLTFEIDNSVTINGPFTVEYGSELEIN</sequence>
<name>A0A921HXJ7_9BACT</name>
<protein>
    <recommendedName>
        <fullName evidence="6">Lipocalin-like domain-containing protein</fullName>
    </recommendedName>
</protein>
<dbReference type="EMBL" id="JACLYZ010000008">
    <property type="protein sequence ID" value="MBM6734609.1"/>
    <property type="molecule type" value="Genomic_DNA"/>
</dbReference>
<evidence type="ECO:0000256" key="1">
    <source>
        <dbReference type="SAM" id="SignalP"/>
    </source>
</evidence>
<gene>
    <name evidence="3" type="ORF">H7U35_05180</name>
    <name evidence="2" type="ORF">K8W02_08420</name>
</gene>
<accession>A0A921HXJ7</accession>
<dbReference type="AlphaFoldDB" id="A0A921HXJ7"/>
<feature type="chain" id="PRO_5037402537" description="Lipocalin-like domain-containing protein" evidence="1">
    <location>
        <begin position="20"/>
        <end position="99"/>
    </location>
</feature>
<dbReference type="OrthoDB" id="9918663at2"/>
<evidence type="ECO:0000313" key="2">
    <source>
        <dbReference type="EMBL" id="HJF92390.1"/>
    </source>
</evidence>
<reference evidence="2" key="2">
    <citation type="journal article" date="2021" name="PeerJ">
        <title>Extensive microbial diversity within the chicken gut microbiome revealed by metagenomics and culture.</title>
        <authorList>
            <person name="Gilroy R."/>
            <person name="Ravi A."/>
            <person name="Getino M."/>
            <person name="Pursley I."/>
            <person name="Horton D.L."/>
            <person name="Alikhan N.F."/>
            <person name="Baker D."/>
            <person name="Gharbi K."/>
            <person name="Hall N."/>
            <person name="Watson M."/>
            <person name="Adriaenssens E.M."/>
            <person name="Foster-Nyarko E."/>
            <person name="Jarju S."/>
            <person name="Secka A."/>
            <person name="Antonio M."/>
            <person name="Oren A."/>
            <person name="Chaudhuri R.R."/>
            <person name="La Ragione R."/>
            <person name="Hildebrand F."/>
            <person name="Pallen M.J."/>
        </authorList>
    </citation>
    <scope>NUCLEOTIDE SEQUENCE</scope>
    <source>
        <strain evidence="2">CHK55-1828</strain>
    </source>
</reference>
<dbReference type="RefSeq" id="WP_022020575.1">
    <property type="nucleotide sequence ID" value="NZ_CALUIP010000042.1"/>
</dbReference>
<reference evidence="3" key="1">
    <citation type="submission" date="2020-08" db="EMBL/GenBank/DDBJ databases">
        <authorList>
            <person name="Cejkova D."/>
            <person name="Kubasova T."/>
            <person name="Jahodarova E."/>
            <person name="Rychlik I."/>
        </authorList>
    </citation>
    <scope>NUCLEOTIDE SEQUENCE</scope>
    <source>
        <strain evidence="3">An772</strain>
    </source>
</reference>
<evidence type="ECO:0000313" key="4">
    <source>
        <dbReference type="Proteomes" id="UP000717835"/>
    </source>
</evidence>
<feature type="signal peptide" evidence="1">
    <location>
        <begin position="1"/>
        <end position="19"/>
    </location>
</feature>
<keyword evidence="5" id="KW-1185">Reference proteome</keyword>
<reference evidence="2" key="4">
    <citation type="submission" date="2021-09" db="EMBL/GenBank/DDBJ databases">
        <authorList>
            <person name="Gilroy R."/>
        </authorList>
    </citation>
    <scope>NUCLEOTIDE SEQUENCE</scope>
    <source>
        <strain evidence="2">CHK55-1828</strain>
    </source>
</reference>
<evidence type="ECO:0008006" key="6">
    <source>
        <dbReference type="Google" id="ProtNLM"/>
    </source>
</evidence>
<evidence type="ECO:0000313" key="3">
    <source>
        <dbReference type="EMBL" id="MBM6734609.1"/>
    </source>
</evidence>
<dbReference type="Proteomes" id="UP000717835">
    <property type="component" value="Unassembled WGS sequence"/>
</dbReference>
<reference evidence="3 5" key="3">
    <citation type="journal article" date="2021" name="Sci. Rep.">
        <title>The distribution of antibiotic resistance genes in chicken gut microbiota commensals.</title>
        <authorList>
            <person name="Juricova H."/>
            <person name="Matiasovicova J."/>
            <person name="Kubasova T."/>
            <person name="Cejkova D."/>
            <person name="Rychlik I."/>
        </authorList>
    </citation>
    <scope>NUCLEOTIDE SEQUENCE [LARGE SCALE GENOMIC DNA]</scope>
    <source>
        <strain evidence="3 5">An772</strain>
    </source>
</reference>
<dbReference type="Proteomes" id="UP000766986">
    <property type="component" value="Unassembled WGS sequence"/>
</dbReference>
<evidence type="ECO:0000313" key="5">
    <source>
        <dbReference type="Proteomes" id="UP000766986"/>
    </source>
</evidence>
<comment type="caution">
    <text evidence="2">The sequence shown here is derived from an EMBL/GenBank/DDBJ whole genome shotgun (WGS) entry which is preliminary data.</text>
</comment>
<organism evidence="2 4">
    <name type="scientific">Mediterranea massiliensis</name>
    <dbReference type="NCBI Taxonomy" id="1841865"/>
    <lineage>
        <taxon>Bacteria</taxon>
        <taxon>Pseudomonadati</taxon>
        <taxon>Bacteroidota</taxon>
        <taxon>Bacteroidia</taxon>
        <taxon>Bacteroidales</taxon>
        <taxon>Bacteroidaceae</taxon>
        <taxon>Mediterranea</taxon>
    </lineage>
</organism>
<keyword evidence="1" id="KW-0732">Signal</keyword>
<dbReference type="EMBL" id="DYVX01000069">
    <property type="protein sequence ID" value="HJF92390.1"/>
    <property type="molecule type" value="Genomic_DNA"/>
</dbReference>